<keyword evidence="6" id="KW-0472">Membrane</keyword>
<evidence type="ECO:0000256" key="1">
    <source>
        <dbReference type="ARBA" id="ARBA00004613"/>
    </source>
</evidence>
<evidence type="ECO:0000256" key="7">
    <source>
        <dbReference type="SAM" id="SignalP"/>
    </source>
</evidence>
<organism evidence="9 10">
    <name type="scientific">Schizopora paradoxa</name>
    <dbReference type="NCBI Taxonomy" id="27342"/>
    <lineage>
        <taxon>Eukaryota</taxon>
        <taxon>Fungi</taxon>
        <taxon>Dikarya</taxon>
        <taxon>Basidiomycota</taxon>
        <taxon>Agaricomycotina</taxon>
        <taxon>Agaricomycetes</taxon>
        <taxon>Hymenochaetales</taxon>
        <taxon>Schizoporaceae</taxon>
        <taxon>Schizopora</taxon>
    </lineage>
</organism>
<accession>A0A0H2S166</accession>
<keyword evidence="6" id="KW-0812">Transmembrane</keyword>
<proteinExistence type="predicted"/>
<feature type="region of interest" description="Disordered" evidence="5">
    <location>
        <begin position="173"/>
        <end position="193"/>
    </location>
</feature>
<dbReference type="Pfam" id="PF05730">
    <property type="entry name" value="CFEM"/>
    <property type="match status" value="1"/>
</dbReference>
<evidence type="ECO:0000313" key="9">
    <source>
        <dbReference type="EMBL" id="KLO17597.1"/>
    </source>
</evidence>
<sequence>MSSFQTLLVALTLGVAGTFAQTLPTCVVNCIMTSTNSAGCTGPMDTTDCICASQSFLSSVAECMSTACDSTDLATGQAFITSTCDVVTVSVPLSTSSGATSLSIPVPTFSTLTDTTTATAPTATSTLSIPTTLTSLSVTTSGPTTVTIIQTVVSSPLPSVITVTSLPGTDTSPFFGSPSSTSTSTTTVTQTGGAAGTGAATRALLFGSDYFMGGILAPVLLPILGMIGGAFLL</sequence>
<dbReference type="OrthoDB" id="3065412at2759"/>
<feature type="compositionally biased region" description="Low complexity" evidence="5">
    <location>
        <begin position="176"/>
        <end position="193"/>
    </location>
</feature>
<evidence type="ECO:0000259" key="8">
    <source>
        <dbReference type="PROSITE" id="PS52012"/>
    </source>
</evidence>
<dbReference type="AlphaFoldDB" id="A0A0H2S166"/>
<evidence type="ECO:0000313" key="10">
    <source>
        <dbReference type="Proteomes" id="UP000053477"/>
    </source>
</evidence>
<evidence type="ECO:0000256" key="2">
    <source>
        <dbReference type="ARBA" id="ARBA00022525"/>
    </source>
</evidence>
<evidence type="ECO:0000256" key="5">
    <source>
        <dbReference type="SAM" id="MobiDB-lite"/>
    </source>
</evidence>
<dbReference type="InParanoid" id="A0A0H2S166"/>
<reference evidence="9 10" key="1">
    <citation type="submission" date="2015-04" db="EMBL/GenBank/DDBJ databases">
        <title>Complete genome sequence of Schizopora paradoxa KUC8140, a cosmopolitan wood degrader in East Asia.</title>
        <authorList>
            <consortium name="DOE Joint Genome Institute"/>
            <person name="Min B."/>
            <person name="Park H."/>
            <person name="Jang Y."/>
            <person name="Kim J.-J."/>
            <person name="Kim K.H."/>
            <person name="Pangilinan J."/>
            <person name="Lipzen A."/>
            <person name="Riley R."/>
            <person name="Grigoriev I.V."/>
            <person name="Spatafora J.W."/>
            <person name="Choi I.-G."/>
        </authorList>
    </citation>
    <scope>NUCLEOTIDE SEQUENCE [LARGE SCALE GENOMIC DNA]</scope>
    <source>
        <strain evidence="9 10">KUC8140</strain>
    </source>
</reference>
<comment type="subcellular location">
    <subcellularLocation>
        <location evidence="1">Secreted</location>
    </subcellularLocation>
</comment>
<evidence type="ECO:0000256" key="4">
    <source>
        <dbReference type="ARBA" id="ARBA00023157"/>
    </source>
</evidence>
<protein>
    <recommendedName>
        <fullName evidence="8">CFEM domain-containing protein</fullName>
    </recommendedName>
</protein>
<dbReference type="EMBL" id="KQ085903">
    <property type="protein sequence ID" value="KLO17597.1"/>
    <property type="molecule type" value="Genomic_DNA"/>
</dbReference>
<keyword evidence="2" id="KW-0964">Secreted</keyword>
<gene>
    <name evidence="9" type="ORF">SCHPADRAFT_936960</name>
</gene>
<feature type="transmembrane region" description="Helical" evidence="6">
    <location>
        <begin position="210"/>
        <end position="232"/>
    </location>
</feature>
<dbReference type="PROSITE" id="PS52012">
    <property type="entry name" value="CFEM"/>
    <property type="match status" value="1"/>
</dbReference>
<dbReference type="STRING" id="27342.A0A0H2S166"/>
<dbReference type="GO" id="GO:0005576">
    <property type="term" value="C:extracellular region"/>
    <property type="evidence" value="ECO:0007669"/>
    <property type="project" value="UniProtKB-SubCell"/>
</dbReference>
<evidence type="ECO:0000256" key="3">
    <source>
        <dbReference type="ARBA" id="ARBA00022729"/>
    </source>
</evidence>
<feature type="signal peptide" evidence="7">
    <location>
        <begin position="1"/>
        <end position="20"/>
    </location>
</feature>
<keyword evidence="4" id="KW-1015">Disulfide bond</keyword>
<dbReference type="Proteomes" id="UP000053477">
    <property type="component" value="Unassembled WGS sequence"/>
</dbReference>
<keyword evidence="6" id="KW-1133">Transmembrane helix</keyword>
<feature type="domain" description="CFEM" evidence="8">
    <location>
        <begin position="1"/>
        <end position="111"/>
    </location>
</feature>
<name>A0A0H2S166_9AGAM</name>
<keyword evidence="3 7" id="KW-0732">Signal</keyword>
<feature type="chain" id="PRO_5005202130" description="CFEM domain-containing protein" evidence="7">
    <location>
        <begin position="21"/>
        <end position="233"/>
    </location>
</feature>
<dbReference type="InterPro" id="IPR008427">
    <property type="entry name" value="Extracellular_membr_CFEM_dom"/>
</dbReference>
<keyword evidence="10" id="KW-1185">Reference proteome</keyword>
<evidence type="ECO:0000256" key="6">
    <source>
        <dbReference type="SAM" id="Phobius"/>
    </source>
</evidence>